<dbReference type="PANTHER" id="PTHR31669">
    <property type="entry name" value="PROTEIN FAR1-RELATED SEQUENCE 10-RELATED"/>
    <property type="match status" value="1"/>
</dbReference>
<evidence type="ECO:0000313" key="8">
    <source>
        <dbReference type="EMBL" id="KAK1617095.1"/>
    </source>
</evidence>
<evidence type="ECO:0000256" key="6">
    <source>
        <dbReference type="RuleBase" id="RU367018"/>
    </source>
</evidence>
<dbReference type="InterPro" id="IPR018289">
    <property type="entry name" value="MULE_transposase_dom"/>
</dbReference>
<reference evidence="8" key="1">
    <citation type="submission" date="2023-07" db="EMBL/GenBank/DDBJ databases">
        <title>A chromosome-level genome assembly of Lolium multiflorum.</title>
        <authorList>
            <person name="Chen Y."/>
            <person name="Copetti D."/>
            <person name="Kolliker R."/>
            <person name="Studer B."/>
        </authorList>
    </citation>
    <scope>NUCLEOTIDE SEQUENCE</scope>
    <source>
        <strain evidence="8">02402/16</strain>
        <tissue evidence="8">Leaf</tissue>
    </source>
</reference>
<comment type="caution">
    <text evidence="8">The sequence shown here is derived from an EMBL/GenBank/DDBJ whole genome shotgun (WGS) entry which is preliminary data.</text>
</comment>
<evidence type="ECO:0000256" key="5">
    <source>
        <dbReference type="PROSITE-ProRule" id="PRU00325"/>
    </source>
</evidence>
<evidence type="ECO:0000256" key="3">
    <source>
        <dbReference type="ARBA" id="ARBA00022771"/>
    </source>
</evidence>
<dbReference type="Pfam" id="PF04434">
    <property type="entry name" value="SWIM"/>
    <property type="match status" value="1"/>
</dbReference>
<dbReference type="Pfam" id="PF03101">
    <property type="entry name" value="FAR1"/>
    <property type="match status" value="1"/>
</dbReference>
<keyword evidence="2 6" id="KW-0479">Metal-binding</keyword>
<dbReference type="InterPro" id="IPR004330">
    <property type="entry name" value="FAR1_DNA_bnd_dom"/>
</dbReference>
<evidence type="ECO:0000313" key="9">
    <source>
        <dbReference type="Proteomes" id="UP001231189"/>
    </source>
</evidence>
<dbReference type="GO" id="GO:0005634">
    <property type="term" value="C:nucleus"/>
    <property type="evidence" value="ECO:0007669"/>
    <property type="project" value="UniProtKB-SubCell"/>
</dbReference>
<dbReference type="Proteomes" id="UP001231189">
    <property type="component" value="Unassembled WGS sequence"/>
</dbReference>
<keyword evidence="9" id="KW-1185">Reference proteome</keyword>
<dbReference type="InterPro" id="IPR007527">
    <property type="entry name" value="Znf_SWIM"/>
</dbReference>
<dbReference type="GO" id="GO:0008270">
    <property type="term" value="F:zinc ion binding"/>
    <property type="evidence" value="ECO:0007669"/>
    <property type="project" value="UniProtKB-UniRule"/>
</dbReference>
<comment type="subcellular location">
    <subcellularLocation>
        <location evidence="6">Nucleus</location>
    </subcellularLocation>
</comment>
<dbReference type="PANTHER" id="PTHR31669:SF307">
    <property type="entry name" value="PROTEIN FAR1-RELATED SEQUENCE"/>
    <property type="match status" value="1"/>
</dbReference>
<accession>A0AAD8RA91</accession>
<proteinExistence type="inferred from homology"/>
<feature type="domain" description="SWIM-type" evidence="7">
    <location>
        <begin position="642"/>
        <end position="678"/>
    </location>
</feature>
<sequence>MPNPRGSGASGDELGCASVMFLGDEQFESNELSFMELLSRVELQPIPEQDEVDEMDFIPPNQLPEESIETDAFYNSYSNKNDGCYSEAGSASNTSRCFSSFHQSDAESAPQEVSSAKNDNLSETIEASVRKYCEDKSYDMFKPEVGMRFDTCEDAYKFYNMYSWVLGFSIRCGDNYTNTKKVRTNQEYKCQREGKEKAAKLSTTRCGCKAMIRLAICDDSTWYVKAFVGEHNHQLVESCGEKKHLSSHRHIDKHTKEWIRHLRENNVSLSRVNLVLGSVFGSMENVPFSKKTLRTFCSSIASDALKDDVKKTMESFREMISNDPRFVFSVQLDDNDNLKSLMWTSGRSRSLYQYFGDAVTFDTTYDTNIYKMPFGMFVGVNNHFQSVIFAGVLLTNETNADFKWAFEEFIAMMGGKAPSTILTDQCLAMTIAIRENLKKTTHRWCKWHVLRRAGEALGHVHKAHKTFAGDFNKLVNHMLTVEEFENGWEHIISKYGLADNPFMIRAYEVRDKWAKPYFKEVFCARMTSTQRSESANHVLKVYVPCKSSINMFVKQYAKLIDDREKADHEAEKNSSQRSTEVLVGYPIEKHAAKIYTPGVFKMFKIELRKSASYILERNNGNEEFDVMHVDADSRDSWCKVRYKIEVNHGVGSYKCECGLFEHFGVICCHIIMLMINKGITSIPDFHIMKRWTKSARDGFFGLNHRASNVDMKAISRTVRHKRLYMSSLDLVSNGQYDDTTTDIAMKAIEKANKDIATYKSKISTTCQVGYNTRPATSTVDAPDISESADSCEYSSKGLQIYDRVRNIGIDVGSIKAPAIKRKSGRPSNRRLFSHFDSNVRRKEKPLEVFPVVDTPGGRAGVHQTRFCSACKSPNHDIRTCPTVDRTEGDGTSKKRKHK</sequence>
<keyword evidence="4 6" id="KW-0862">Zinc</keyword>
<dbReference type="GO" id="GO:0006355">
    <property type="term" value="P:regulation of DNA-templated transcription"/>
    <property type="evidence" value="ECO:0007669"/>
    <property type="project" value="UniProtKB-UniRule"/>
</dbReference>
<gene>
    <name evidence="8" type="ORF">QYE76_022612</name>
</gene>
<dbReference type="AlphaFoldDB" id="A0AAD8RA91"/>
<protein>
    <recommendedName>
        <fullName evidence="6">Protein FAR1-RELATED SEQUENCE</fullName>
    </recommendedName>
</protein>
<evidence type="ECO:0000256" key="1">
    <source>
        <dbReference type="ARBA" id="ARBA00005889"/>
    </source>
</evidence>
<organism evidence="8 9">
    <name type="scientific">Lolium multiflorum</name>
    <name type="common">Italian ryegrass</name>
    <name type="synonym">Lolium perenne subsp. multiflorum</name>
    <dbReference type="NCBI Taxonomy" id="4521"/>
    <lineage>
        <taxon>Eukaryota</taxon>
        <taxon>Viridiplantae</taxon>
        <taxon>Streptophyta</taxon>
        <taxon>Embryophyta</taxon>
        <taxon>Tracheophyta</taxon>
        <taxon>Spermatophyta</taxon>
        <taxon>Magnoliopsida</taxon>
        <taxon>Liliopsida</taxon>
        <taxon>Poales</taxon>
        <taxon>Poaceae</taxon>
        <taxon>BOP clade</taxon>
        <taxon>Pooideae</taxon>
        <taxon>Poodae</taxon>
        <taxon>Poeae</taxon>
        <taxon>Poeae Chloroplast Group 2 (Poeae type)</taxon>
        <taxon>Loliodinae</taxon>
        <taxon>Loliinae</taxon>
        <taxon>Lolium</taxon>
    </lineage>
</organism>
<dbReference type="PROSITE" id="PS50966">
    <property type="entry name" value="ZF_SWIM"/>
    <property type="match status" value="1"/>
</dbReference>
<dbReference type="InterPro" id="IPR031052">
    <property type="entry name" value="FHY3/FAR1"/>
</dbReference>
<evidence type="ECO:0000256" key="4">
    <source>
        <dbReference type="ARBA" id="ARBA00022833"/>
    </source>
</evidence>
<dbReference type="Pfam" id="PF10551">
    <property type="entry name" value="MULE"/>
    <property type="match status" value="1"/>
</dbReference>
<keyword evidence="3 5" id="KW-0863">Zinc-finger</keyword>
<dbReference type="SMART" id="SM00575">
    <property type="entry name" value="ZnF_PMZ"/>
    <property type="match status" value="1"/>
</dbReference>
<dbReference type="InterPro" id="IPR006564">
    <property type="entry name" value="Znf_PMZ"/>
</dbReference>
<comment type="function">
    <text evidence="6">Putative transcription activator involved in regulating light control of development.</text>
</comment>
<name>A0AAD8RA91_LOLMU</name>
<evidence type="ECO:0000259" key="7">
    <source>
        <dbReference type="PROSITE" id="PS50966"/>
    </source>
</evidence>
<comment type="similarity">
    <text evidence="1 6">Belongs to the FHY3/FAR1 family.</text>
</comment>
<evidence type="ECO:0000256" key="2">
    <source>
        <dbReference type="ARBA" id="ARBA00022723"/>
    </source>
</evidence>
<keyword evidence="6" id="KW-0539">Nucleus</keyword>
<dbReference type="EMBL" id="JAUUTY010000006">
    <property type="protein sequence ID" value="KAK1617095.1"/>
    <property type="molecule type" value="Genomic_DNA"/>
</dbReference>